<dbReference type="Pfam" id="PF04055">
    <property type="entry name" value="Radical_SAM"/>
    <property type="match status" value="1"/>
</dbReference>
<reference evidence="8" key="1">
    <citation type="submission" date="2019-08" db="EMBL/GenBank/DDBJ databases">
        <authorList>
            <person name="Kucharzyk K."/>
            <person name="Murdoch R.W."/>
            <person name="Higgins S."/>
            <person name="Loffler F."/>
        </authorList>
    </citation>
    <scope>NUCLEOTIDE SEQUENCE</scope>
</reference>
<dbReference type="InterPro" id="IPR013785">
    <property type="entry name" value="Aldolase_TIM"/>
</dbReference>
<evidence type="ECO:0000256" key="6">
    <source>
        <dbReference type="ARBA" id="ARBA00023014"/>
    </source>
</evidence>
<dbReference type="AlphaFoldDB" id="A0A644TRV5"/>
<proteinExistence type="predicted"/>
<feature type="domain" description="Radical SAM core" evidence="7">
    <location>
        <begin position="179"/>
        <end position="346"/>
    </location>
</feature>
<evidence type="ECO:0000313" key="8">
    <source>
        <dbReference type="EMBL" id="MPL68992.1"/>
    </source>
</evidence>
<gene>
    <name evidence="8" type="ORF">SDC9_14725</name>
</gene>
<dbReference type="GO" id="GO:0003824">
    <property type="term" value="F:catalytic activity"/>
    <property type="evidence" value="ECO:0007669"/>
    <property type="project" value="InterPro"/>
</dbReference>
<dbReference type="InterPro" id="IPR034457">
    <property type="entry name" value="Organic_radical-activating"/>
</dbReference>
<evidence type="ECO:0000256" key="3">
    <source>
        <dbReference type="ARBA" id="ARBA00022691"/>
    </source>
</evidence>
<keyword evidence="3" id="KW-0949">S-adenosyl-L-methionine</keyword>
<accession>A0A644TRV5</accession>
<sequence length="413" mass="45125">MLTALYADSRGEIFDAPGYEAVGQNGSQQAVLKLEDMILLPDGADLMFLPGRPVVAAQKGRIAAISAGLTAVAAILPAGYTRTHLPAFLKETDAPTLPLYGYTAVAFYNNEIYAAAIKTDDNAKWHPFKYNTPDLKKKVSKVERELGGNRIVQQLAHCSLKWHCCTAQNLFYHRWEAGIPTSPVCNANCFGCISLQPSECCPSSQNRISFQPTPDEIAAVGVYHLSSAPEAIISFGQGCEGEPALAADNIAAGIRLMRTQTKNGVININTNAGYTQGIRKIVDAGLDSMRVSIISAIPQTYQAYYRCNYLLDDVKASIAYAKANGVYVSLNMLFFPGLNDRAEELAAWQEFIAETKIDMIQLRNLNVDPDAFLAIMPAAQSETCGVRNFLTVLEERFPNIQVGSFSRYIDNKA</sequence>
<evidence type="ECO:0000256" key="2">
    <source>
        <dbReference type="ARBA" id="ARBA00022485"/>
    </source>
</evidence>
<keyword evidence="5" id="KW-0408">Iron</keyword>
<dbReference type="GO" id="GO:0046872">
    <property type="term" value="F:metal ion binding"/>
    <property type="evidence" value="ECO:0007669"/>
    <property type="project" value="UniProtKB-KW"/>
</dbReference>
<evidence type="ECO:0000256" key="4">
    <source>
        <dbReference type="ARBA" id="ARBA00022723"/>
    </source>
</evidence>
<keyword evidence="4" id="KW-0479">Metal-binding</keyword>
<dbReference type="CDD" id="cd01335">
    <property type="entry name" value="Radical_SAM"/>
    <property type="match status" value="1"/>
</dbReference>
<name>A0A644TRV5_9ZZZZ</name>
<comment type="cofactor">
    <cofactor evidence="1">
        <name>[4Fe-4S] cluster</name>
        <dbReference type="ChEBI" id="CHEBI:49883"/>
    </cofactor>
</comment>
<organism evidence="8">
    <name type="scientific">bioreactor metagenome</name>
    <dbReference type="NCBI Taxonomy" id="1076179"/>
    <lineage>
        <taxon>unclassified sequences</taxon>
        <taxon>metagenomes</taxon>
        <taxon>ecological metagenomes</taxon>
    </lineage>
</organism>
<dbReference type="SFLD" id="SFLDS00029">
    <property type="entry name" value="Radical_SAM"/>
    <property type="match status" value="1"/>
</dbReference>
<dbReference type="PANTHER" id="PTHR30352">
    <property type="entry name" value="PYRUVATE FORMATE-LYASE-ACTIVATING ENZYME"/>
    <property type="match status" value="1"/>
</dbReference>
<keyword evidence="2" id="KW-0004">4Fe-4S</keyword>
<dbReference type="SFLD" id="SFLDG01109">
    <property type="entry name" value="Uncharacterised_Radical_SAM_Su"/>
    <property type="match status" value="1"/>
</dbReference>
<evidence type="ECO:0000256" key="1">
    <source>
        <dbReference type="ARBA" id="ARBA00001966"/>
    </source>
</evidence>
<protein>
    <recommendedName>
        <fullName evidence="7">Radical SAM core domain-containing protein</fullName>
    </recommendedName>
</protein>
<dbReference type="SUPFAM" id="SSF102114">
    <property type="entry name" value="Radical SAM enzymes"/>
    <property type="match status" value="1"/>
</dbReference>
<evidence type="ECO:0000259" key="7">
    <source>
        <dbReference type="Pfam" id="PF04055"/>
    </source>
</evidence>
<dbReference type="EMBL" id="VSSQ01000044">
    <property type="protein sequence ID" value="MPL68992.1"/>
    <property type="molecule type" value="Genomic_DNA"/>
</dbReference>
<dbReference type="GO" id="GO:0051539">
    <property type="term" value="F:4 iron, 4 sulfur cluster binding"/>
    <property type="evidence" value="ECO:0007669"/>
    <property type="project" value="UniProtKB-KW"/>
</dbReference>
<dbReference type="InterPro" id="IPR058240">
    <property type="entry name" value="rSAM_sf"/>
</dbReference>
<comment type="caution">
    <text evidence="8">The sequence shown here is derived from an EMBL/GenBank/DDBJ whole genome shotgun (WGS) entry which is preliminary data.</text>
</comment>
<evidence type="ECO:0000256" key="5">
    <source>
        <dbReference type="ARBA" id="ARBA00023004"/>
    </source>
</evidence>
<dbReference type="InterPro" id="IPR007197">
    <property type="entry name" value="rSAM"/>
</dbReference>
<dbReference type="Gene3D" id="3.20.20.70">
    <property type="entry name" value="Aldolase class I"/>
    <property type="match status" value="1"/>
</dbReference>
<dbReference type="PANTHER" id="PTHR30352:SF5">
    <property type="entry name" value="PYRUVATE FORMATE-LYASE 1-ACTIVATING ENZYME"/>
    <property type="match status" value="1"/>
</dbReference>
<keyword evidence="6" id="KW-0411">Iron-sulfur</keyword>